<dbReference type="AlphaFoldDB" id="A0A1F6V629"/>
<dbReference type="PANTHER" id="PTHR12227:SF0">
    <property type="entry name" value="GLYCERATE KINASE"/>
    <property type="match status" value="1"/>
</dbReference>
<evidence type="ECO:0000313" key="3">
    <source>
        <dbReference type="EMBL" id="OGI65160.1"/>
    </source>
</evidence>
<accession>A0A1F6V629</accession>
<dbReference type="Gene3D" id="3.40.50.10180">
    <property type="entry name" value="Glycerate kinase, MOFRL-like N-terminal domain"/>
    <property type="match status" value="1"/>
</dbReference>
<dbReference type="Pfam" id="PF13660">
    <property type="entry name" value="DUF4147"/>
    <property type="match status" value="1"/>
</dbReference>
<evidence type="ECO:0008006" key="5">
    <source>
        <dbReference type="Google" id="ProtNLM"/>
    </source>
</evidence>
<dbReference type="InterPro" id="IPR037035">
    <property type="entry name" value="GK-like_C_sf"/>
</dbReference>
<dbReference type="GO" id="GO:0005737">
    <property type="term" value="C:cytoplasm"/>
    <property type="evidence" value="ECO:0007669"/>
    <property type="project" value="TreeGrafter"/>
</dbReference>
<proteinExistence type="predicted"/>
<dbReference type="Proteomes" id="UP000177370">
    <property type="component" value="Unassembled WGS sequence"/>
</dbReference>
<organism evidence="3 4">
    <name type="scientific">Candidatus Nomurabacteria bacterium RIFCSPHIGHO2_01_FULL_40_24b</name>
    <dbReference type="NCBI Taxonomy" id="1801739"/>
    <lineage>
        <taxon>Bacteria</taxon>
        <taxon>Candidatus Nomuraibacteriota</taxon>
    </lineage>
</organism>
<dbReference type="InterPro" id="IPR007835">
    <property type="entry name" value="MOFRL"/>
</dbReference>
<protein>
    <recommendedName>
        <fullName evidence="5">Glycerate kinase</fullName>
    </recommendedName>
</protein>
<dbReference type="Pfam" id="PF05161">
    <property type="entry name" value="MOFRL"/>
    <property type="match status" value="1"/>
</dbReference>
<dbReference type="PANTHER" id="PTHR12227">
    <property type="entry name" value="GLYCERATE KINASE"/>
    <property type="match status" value="1"/>
</dbReference>
<dbReference type="InterPro" id="IPR039760">
    <property type="entry name" value="MOFRL_protein"/>
</dbReference>
<feature type="domain" description="MOFRL-associated" evidence="2">
    <location>
        <begin position="22"/>
        <end position="242"/>
    </location>
</feature>
<evidence type="ECO:0000259" key="1">
    <source>
        <dbReference type="Pfam" id="PF05161"/>
    </source>
</evidence>
<evidence type="ECO:0000313" key="4">
    <source>
        <dbReference type="Proteomes" id="UP000177370"/>
    </source>
</evidence>
<dbReference type="Gene3D" id="3.40.1480.10">
    <property type="entry name" value="MOFRL domain"/>
    <property type="match status" value="1"/>
</dbReference>
<dbReference type="GO" id="GO:0008887">
    <property type="term" value="F:glycerate kinase activity"/>
    <property type="evidence" value="ECO:0007669"/>
    <property type="project" value="InterPro"/>
</dbReference>
<name>A0A1F6V629_9BACT</name>
<reference evidence="3 4" key="1">
    <citation type="journal article" date="2016" name="Nat. Commun.">
        <title>Thousands of microbial genomes shed light on interconnected biogeochemical processes in an aquifer system.</title>
        <authorList>
            <person name="Anantharaman K."/>
            <person name="Brown C.T."/>
            <person name="Hug L.A."/>
            <person name="Sharon I."/>
            <person name="Castelle C.J."/>
            <person name="Probst A.J."/>
            <person name="Thomas B.C."/>
            <person name="Singh A."/>
            <person name="Wilkins M.J."/>
            <person name="Karaoz U."/>
            <person name="Brodie E.L."/>
            <person name="Williams K.H."/>
            <person name="Hubbard S.S."/>
            <person name="Banfield J.F."/>
        </authorList>
    </citation>
    <scope>NUCLEOTIDE SEQUENCE [LARGE SCALE GENOMIC DNA]</scope>
</reference>
<comment type="caution">
    <text evidence="3">The sequence shown here is derived from an EMBL/GenBank/DDBJ whole genome shotgun (WGS) entry which is preliminary data.</text>
</comment>
<dbReference type="InterPro" id="IPR038614">
    <property type="entry name" value="GK_N_sf"/>
</dbReference>
<dbReference type="EMBL" id="MFTP01000022">
    <property type="protein sequence ID" value="OGI65160.1"/>
    <property type="molecule type" value="Genomic_DNA"/>
</dbReference>
<sequence length="426" mass="46704">MKKGRIKNFNELAINDNRKSILSIVEAGLDFIDTEKVVFNSIKLKDNILSIHEENFDLSKFKRIKIVGFGKASCQAAMALERILGNKIEEGVVIGLEKTVCERVQTFAGSHPRPSTMNIAAGKKIYDIANQSKEDDLIIAIVSGGGSALLCPTNAECEQGIKLYDLSIQCGEKITELNTIRKHLSLLKGGGLAKIAYPATVIGLIFSDVPGNNFEDVASGPTYKDETTVHDAERIIKEHNLGAFILNETPKEDKYFEKVHNFILVSNKNAMEGMKKKSEELGFKADIISTEFYDEIDEVLKKIFSARAENTVVLGAGEPGIDIKNKEGKGGRNMHAGLEAVRMNLIDQNSVFISFASDGLDNTDGAGAIVDKNTIEKIKKIGLNIGDYLNRFDSYSVFEKTGDMIMTGPTGANVSDLMILLTKNEQ</sequence>
<evidence type="ECO:0000259" key="2">
    <source>
        <dbReference type="Pfam" id="PF13660"/>
    </source>
</evidence>
<feature type="domain" description="MOFRL" evidence="1">
    <location>
        <begin position="312"/>
        <end position="416"/>
    </location>
</feature>
<dbReference type="InterPro" id="IPR025286">
    <property type="entry name" value="MOFRL_assoc_dom"/>
</dbReference>
<gene>
    <name evidence="3" type="ORF">A2647_04385</name>
</gene>
<dbReference type="SUPFAM" id="SSF82544">
    <property type="entry name" value="GckA/TtuD-like"/>
    <property type="match status" value="1"/>
</dbReference>